<dbReference type="PROSITE" id="PS00488">
    <property type="entry name" value="PAL_HISTIDASE"/>
    <property type="match status" value="1"/>
</dbReference>
<evidence type="ECO:0000256" key="9">
    <source>
        <dbReference type="RuleBase" id="RU004480"/>
    </source>
</evidence>
<dbReference type="GO" id="GO:0004397">
    <property type="term" value="F:histidine ammonia-lyase activity"/>
    <property type="evidence" value="ECO:0007669"/>
    <property type="project" value="UniProtKB-UniRule"/>
</dbReference>
<dbReference type="NCBIfam" id="TIGR01225">
    <property type="entry name" value="hutH"/>
    <property type="match status" value="1"/>
</dbReference>
<evidence type="ECO:0000256" key="3">
    <source>
        <dbReference type="ARBA" id="ARBA00022808"/>
    </source>
</evidence>
<comment type="pathway">
    <text evidence="1 6 8">Amino-acid degradation; L-histidine degradation into L-glutamate; N-formimidoyl-L-glutamate from L-histidine: step 1/3.</text>
</comment>
<organism evidence="10">
    <name type="scientific">Eiseniibacteriota bacterium</name>
    <dbReference type="NCBI Taxonomy" id="2212470"/>
    <lineage>
        <taxon>Bacteria</taxon>
        <taxon>Candidatus Eiseniibacteriota</taxon>
    </lineage>
</organism>
<evidence type="ECO:0000256" key="1">
    <source>
        <dbReference type="ARBA" id="ARBA00005113"/>
    </source>
</evidence>
<keyword evidence="4 6" id="KW-0456">Lyase</keyword>
<gene>
    <name evidence="6 10" type="primary">hutH</name>
    <name evidence="10" type="ORF">ENR23_06255</name>
</gene>
<dbReference type="InterPro" id="IPR001106">
    <property type="entry name" value="Aromatic_Lyase"/>
</dbReference>
<dbReference type="Pfam" id="PF00221">
    <property type="entry name" value="Lyase_aromatic"/>
    <property type="match status" value="1"/>
</dbReference>
<comment type="catalytic activity">
    <reaction evidence="5 6 8">
        <text>L-histidine = trans-urocanate + NH4(+)</text>
        <dbReference type="Rhea" id="RHEA:21232"/>
        <dbReference type="ChEBI" id="CHEBI:17771"/>
        <dbReference type="ChEBI" id="CHEBI:28938"/>
        <dbReference type="ChEBI" id="CHEBI:57595"/>
        <dbReference type="EC" id="4.3.1.3"/>
    </reaction>
</comment>
<dbReference type="HAMAP" id="MF_00229">
    <property type="entry name" value="His_ammonia_lyase"/>
    <property type="match status" value="1"/>
</dbReference>
<comment type="PTM">
    <text evidence="6">Contains an active site 4-methylidene-imidazol-5-one (MIO), which is formed autocatalytically by cyclization and dehydration of residues Ala-Ser-Gly.</text>
</comment>
<comment type="similarity">
    <text evidence="6 7">Belongs to the PAL/histidase family.</text>
</comment>
<evidence type="ECO:0000256" key="5">
    <source>
        <dbReference type="ARBA" id="ARBA00049269"/>
    </source>
</evidence>
<feature type="modified residue" description="2,3-didehydroalanine (Ser)" evidence="6">
    <location>
        <position position="142"/>
    </location>
</feature>
<dbReference type="GO" id="GO:0005737">
    <property type="term" value="C:cytoplasm"/>
    <property type="evidence" value="ECO:0007669"/>
    <property type="project" value="UniProtKB-SubCell"/>
</dbReference>
<dbReference type="InterPro" id="IPR024083">
    <property type="entry name" value="Fumarase/histidase_N"/>
</dbReference>
<dbReference type="FunFam" id="1.20.200.10:FF:000003">
    <property type="entry name" value="Histidine ammonia-lyase"/>
    <property type="match status" value="1"/>
</dbReference>
<dbReference type="GO" id="GO:0019557">
    <property type="term" value="P:L-histidine catabolic process to glutamate and formate"/>
    <property type="evidence" value="ECO:0007669"/>
    <property type="project" value="UniProtKB-UniPathway"/>
</dbReference>
<dbReference type="InterPro" id="IPR008948">
    <property type="entry name" value="L-Aspartase-like"/>
</dbReference>
<dbReference type="Gene3D" id="1.20.200.10">
    <property type="entry name" value="Fumarase/aspartase (Central domain)"/>
    <property type="match status" value="1"/>
</dbReference>
<evidence type="ECO:0000256" key="7">
    <source>
        <dbReference type="RuleBase" id="RU003954"/>
    </source>
</evidence>
<dbReference type="SUPFAM" id="SSF48557">
    <property type="entry name" value="L-aspartase-like"/>
    <property type="match status" value="1"/>
</dbReference>
<evidence type="ECO:0000256" key="8">
    <source>
        <dbReference type="RuleBase" id="RU004479"/>
    </source>
</evidence>
<evidence type="ECO:0000256" key="2">
    <source>
        <dbReference type="ARBA" id="ARBA00012994"/>
    </source>
</evidence>
<keyword evidence="3 6" id="KW-0369">Histidine metabolism</keyword>
<sequence length="505" mass="53135">MIELGRRPLTVADVVAVARDGGAVTLAPEALARVRDSRAVVDRAVREERVIYGVTTGFGELKDRRIPAADVRRLQLNLLRSHAAGVGPAAPRDVVRAMLLLRAASLAHGRSGVRPEVIEALLALLERDVTPVVPLQGSVGASGDLAPLAHLAAVLTGEGEAELGGRRMPAALALRGAGLQPLALEAKEGLALINGTQFSTALAVLALADARRVWEAAVAAAALSTEVLLGTFQPAREDVQRLRPYPGALAAARRLRAYAADSALVESHADCGRVQDAYSLRCAPQVLGASWDAFAHVEAQLTIELDAVNDNPLVFAERDEVVSAGLFHAQPVALAADYLKIAVAEVASLAERRIDRLVDHRVSGLPPVLAADPGLESGYMLAQYTAAALVSENKSLAHPASVDSIPTGAGVEDHVSMAPIAGRHARRVVENAARVVALELLCACRALEFRRPLTAGRGSELLYGAVRRVSPAPEGDRPLSEPCEAVARWVLSRAPEALAEEVLAS</sequence>
<dbReference type="InterPro" id="IPR022313">
    <property type="entry name" value="Phe/His_NH3-lyase_AS"/>
</dbReference>
<comment type="caution">
    <text evidence="10">The sequence shown here is derived from an EMBL/GenBank/DDBJ whole genome shotgun (WGS) entry which is preliminary data.</text>
</comment>
<dbReference type="EMBL" id="DSQF01000012">
    <property type="protein sequence ID" value="HGZ43015.1"/>
    <property type="molecule type" value="Genomic_DNA"/>
</dbReference>
<evidence type="ECO:0000256" key="6">
    <source>
        <dbReference type="HAMAP-Rule" id="MF_00229"/>
    </source>
</evidence>
<dbReference type="GO" id="GO:0019556">
    <property type="term" value="P:L-histidine catabolic process to glutamate and formamide"/>
    <property type="evidence" value="ECO:0007669"/>
    <property type="project" value="UniProtKB-UniPathway"/>
</dbReference>
<dbReference type="EC" id="4.3.1.3" evidence="2 6"/>
<dbReference type="CDD" id="cd00332">
    <property type="entry name" value="PAL-HAL"/>
    <property type="match status" value="1"/>
</dbReference>
<reference evidence="10" key="1">
    <citation type="journal article" date="2020" name="mSystems">
        <title>Genome- and Community-Level Interaction Insights into Carbon Utilization and Element Cycling Functions of Hydrothermarchaeota in Hydrothermal Sediment.</title>
        <authorList>
            <person name="Zhou Z."/>
            <person name="Liu Y."/>
            <person name="Xu W."/>
            <person name="Pan J."/>
            <person name="Luo Z.H."/>
            <person name="Li M."/>
        </authorList>
    </citation>
    <scope>NUCLEOTIDE SEQUENCE [LARGE SCALE GENOMIC DNA]</scope>
    <source>
        <strain evidence="10">SpSt-381</strain>
    </source>
</reference>
<protein>
    <recommendedName>
        <fullName evidence="2 6">Histidine ammonia-lyase</fullName>
        <shortName evidence="6">Histidase</shortName>
        <ecNumber evidence="2 6">4.3.1.3</ecNumber>
    </recommendedName>
</protein>
<dbReference type="NCBIfam" id="NF006871">
    <property type="entry name" value="PRK09367.1"/>
    <property type="match status" value="1"/>
</dbReference>
<evidence type="ECO:0000256" key="4">
    <source>
        <dbReference type="ARBA" id="ARBA00023239"/>
    </source>
</evidence>
<dbReference type="AlphaFoldDB" id="A0A832I4B2"/>
<keyword evidence="6" id="KW-0963">Cytoplasm</keyword>
<dbReference type="InterPro" id="IPR005921">
    <property type="entry name" value="HutH"/>
</dbReference>
<dbReference type="UniPathway" id="UPA00379">
    <property type="reaction ID" value="UER00549"/>
</dbReference>
<dbReference type="FunFam" id="1.10.275.10:FF:000005">
    <property type="entry name" value="Histidine ammonia-lyase"/>
    <property type="match status" value="1"/>
</dbReference>
<dbReference type="Gene3D" id="1.10.275.10">
    <property type="entry name" value="Fumarase/aspartase (N-terminal domain)"/>
    <property type="match status" value="1"/>
</dbReference>
<dbReference type="PANTHER" id="PTHR10362">
    <property type="entry name" value="HISTIDINE AMMONIA-LYASE"/>
    <property type="match status" value="1"/>
</dbReference>
<feature type="cross-link" description="5-imidazolinone (Ala-Gly)" evidence="6">
    <location>
        <begin position="141"/>
        <end position="143"/>
    </location>
</feature>
<proteinExistence type="inferred from homology"/>
<comment type="subcellular location">
    <subcellularLocation>
        <location evidence="6 9">Cytoplasm</location>
    </subcellularLocation>
</comment>
<accession>A0A832I4B2</accession>
<name>A0A832I4B2_UNCEI</name>
<evidence type="ECO:0000313" key="10">
    <source>
        <dbReference type="EMBL" id="HGZ43015.1"/>
    </source>
</evidence>